<evidence type="ECO:0000313" key="4">
    <source>
        <dbReference type="Proteomes" id="UP001151287"/>
    </source>
</evidence>
<accession>A0A9Q0D2L5</accession>
<feature type="transmembrane region" description="Helical" evidence="2">
    <location>
        <begin position="143"/>
        <end position="167"/>
    </location>
</feature>
<organism evidence="3 4">
    <name type="scientific">Rhynchospora breviuscula</name>
    <dbReference type="NCBI Taxonomy" id="2022672"/>
    <lineage>
        <taxon>Eukaryota</taxon>
        <taxon>Viridiplantae</taxon>
        <taxon>Streptophyta</taxon>
        <taxon>Embryophyta</taxon>
        <taxon>Tracheophyta</taxon>
        <taxon>Spermatophyta</taxon>
        <taxon>Magnoliopsida</taxon>
        <taxon>Liliopsida</taxon>
        <taxon>Poales</taxon>
        <taxon>Cyperaceae</taxon>
        <taxon>Cyperoideae</taxon>
        <taxon>Rhynchosporeae</taxon>
        <taxon>Rhynchospora</taxon>
    </lineage>
</organism>
<keyword evidence="2" id="KW-0472">Membrane</keyword>
<evidence type="ECO:0000313" key="3">
    <source>
        <dbReference type="EMBL" id="KAJ1704300.1"/>
    </source>
</evidence>
<feature type="transmembrane region" description="Helical" evidence="2">
    <location>
        <begin position="77"/>
        <end position="99"/>
    </location>
</feature>
<keyword evidence="2" id="KW-0812">Transmembrane</keyword>
<gene>
    <name evidence="3" type="ORF">LUZ63_004079</name>
</gene>
<keyword evidence="4" id="KW-1185">Reference proteome</keyword>
<protein>
    <recommendedName>
        <fullName evidence="5">Transmembrane protein</fullName>
    </recommendedName>
</protein>
<feature type="transmembrane region" description="Helical" evidence="2">
    <location>
        <begin position="400"/>
        <end position="420"/>
    </location>
</feature>
<dbReference type="Proteomes" id="UP001151287">
    <property type="component" value="Unassembled WGS sequence"/>
</dbReference>
<dbReference type="AlphaFoldDB" id="A0A9Q0D2L5"/>
<evidence type="ECO:0008006" key="5">
    <source>
        <dbReference type="Google" id="ProtNLM"/>
    </source>
</evidence>
<feature type="region of interest" description="Disordered" evidence="1">
    <location>
        <begin position="532"/>
        <end position="557"/>
    </location>
</feature>
<name>A0A9Q0D2L5_9POAL</name>
<dbReference type="PANTHER" id="PTHR37254">
    <property type="entry name" value="OS01G0100500 PROTEIN"/>
    <property type="match status" value="1"/>
</dbReference>
<sequence length="557" mass="62096">MSNTTSPCPSNSFSYNTSLCACNPGFYFPNQSTTTCTQLGAGNWSVGSGVSSGQQAFFLTTFFSIDSSIRRLTQSQAVLLETTLIVLVAWLIFCFCLRIRKIDQSGKSKVFKVRWWIGQLDFLFDTRHWTDEQKAVVRRKTELGGTFSVASWILFIGLLTALLYQVFNKRTIEVHRVKPANTPDLLSFINDLEFNITTVSSMSCANLVGPTSLITGMPGFIDFRSVPLSDYARYTCHNSSTGPTVSLRCDNCKIPRRSHFISWHFVDLPNNPATAVGFEFNLTARDHYEKKHVTYVSGRANTDGVMDAITNGRKTFRGSETNVLKIQLFPEEYINSKGLKLLRPLFNDFVLGSHFTDAGWLKASLENSRAGLVNTTLFISYQSDYIVQIDKESVLGPVSIMANIGGLYAISVAIFLYLLTQCETRILKLRNEDSVMRIIISQRRAHKNWDKVRKFVMYTWGPSNLDPNDKSGKLPEKSMIESLHGFGSLRRKGPGSRKGPVCTEKSNNGTTEMKSITIESPSSRCESNLIGNTEEARGPQAGAKMDNGDICNSSINS</sequence>
<dbReference type="PANTHER" id="PTHR37254:SF1">
    <property type="entry name" value="OS01G0100500 PROTEIN"/>
    <property type="match status" value="1"/>
</dbReference>
<proteinExistence type="predicted"/>
<comment type="caution">
    <text evidence="3">The sequence shown here is derived from an EMBL/GenBank/DDBJ whole genome shotgun (WGS) entry which is preliminary data.</text>
</comment>
<evidence type="ECO:0000256" key="1">
    <source>
        <dbReference type="SAM" id="MobiDB-lite"/>
    </source>
</evidence>
<dbReference type="EMBL" id="JAMQYH010000001">
    <property type="protein sequence ID" value="KAJ1704300.1"/>
    <property type="molecule type" value="Genomic_DNA"/>
</dbReference>
<evidence type="ECO:0000256" key="2">
    <source>
        <dbReference type="SAM" id="Phobius"/>
    </source>
</evidence>
<feature type="region of interest" description="Disordered" evidence="1">
    <location>
        <begin position="489"/>
        <end position="510"/>
    </location>
</feature>
<reference evidence="3" key="1">
    <citation type="journal article" date="2022" name="Cell">
        <title>Repeat-based holocentromeres influence genome architecture and karyotype evolution.</title>
        <authorList>
            <person name="Hofstatter P.G."/>
            <person name="Thangavel G."/>
            <person name="Lux T."/>
            <person name="Neumann P."/>
            <person name="Vondrak T."/>
            <person name="Novak P."/>
            <person name="Zhang M."/>
            <person name="Costa L."/>
            <person name="Castellani M."/>
            <person name="Scott A."/>
            <person name="Toegelov H."/>
            <person name="Fuchs J."/>
            <person name="Mata-Sucre Y."/>
            <person name="Dias Y."/>
            <person name="Vanzela A.L.L."/>
            <person name="Huettel B."/>
            <person name="Almeida C.C.S."/>
            <person name="Simkova H."/>
            <person name="Souza G."/>
            <person name="Pedrosa-Harand A."/>
            <person name="Macas J."/>
            <person name="Mayer K.F.X."/>
            <person name="Houben A."/>
            <person name="Marques A."/>
        </authorList>
    </citation>
    <scope>NUCLEOTIDE SEQUENCE</scope>
    <source>
        <strain evidence="3">RhyBre1mFocal</strain>
    </source>
</reference>
<keyword evidence="2" id="KW-1133">Transmembrane helix</keyword>
<dbReference type="OrthoDB" id="1909934at2759"/>